<organism evidence="2 3">
    <name type="scientific">Planococcus massiliensis</name>
    <dbReference type="NCBI Taxonomy" id="1499687"/>
    <lineage>
        <taxon>Bacteria</taxon>
        <taxon>Bacillati</taxon>
        <taxon>Bacillota</taxon>
        <taxon>Bacilli</taxon>
        <taxon>Bacillales</taxon>
        <taxon>Caryophanaceae</taxon>
        <taxon>Planococcus</taxon>
    </lineage>
</organism>
<dbReference type="Proteomes" id="UP000043699">
    <property type="component" value="Unassembled WGS sequence"/>
</dbReference>
<evidence type="ECO:0008006" key="4">
    <source>
        <dbReference type="Google" id="ProtNLM"/>
    </source>
</evidence>
<feature type="transmembrane region" description="Helical" evidence="1">
    <location>
        <begin position="325"/>
        <end position="343"/>
    </location>
</feature>
<name>A0A098EHV3_9BACL</name>
<keyword evidence="1" id="KW-1133">Transmembrane helix</keyword>
<gene>
    <name evidence="2" type="ORF">BN1080_00274</name>
</gene>
<evidence type="ECO:0000313" key="3">
    <source>
        <dbReference type="Proteomes" id="UP000043699"/>
    </source>
</evidence>
<keyword evidence="1" id="KW-0812">Transmembrane</keyword>
<feature type="transmembrane region" description="Helical" evidence="1">
    <location>
        <begin position="355"/>
        <end position="376"/>
    </location>
</feature>
<dbReference type="RefSeq" id="WP_052649812.1">
    <property type="nucleotide sequence ID" value="NZ_CCXS01000001.1"/>
</dbReference>
<accession>A0A098EHV3</accession>
<evidence type="ECO:0000313" key="2">
    <source>
        <dbReference type="EMBL" id="CEG21365.1"/>
    </source>
</evidence>
<feature type="transmembrane region" description="Helical" evidence="1">
    <location>
        <begin position="110"/>
        <end position="129"/>
    </location>
</feature>
<dbReference type="OrthoDB" id="8230517at2"/>
<protein>
    <recommendedName>
        <fullName evidence="4">DUF2812 domain-containing protein</fullName>
    </recommendedName>
</protein>
<dbReference type="InterPro" id="IPR021359">
    <property type="entry name" value="DUF2812"/>
</dbReference>
<sequence length="394" mass="45552">MKKIIKPFWSYDVEQTEDWLQEMAEQGYILKKLNRASRTFYFEQAAPQNLSYQISFDRNQGPVLASRFIENGWTIAAASGKWQILQNSNSANEIKAVPVRQGVITHNRNVSFVFFGLLFYLLGVLLANLSSLVSSWLQDGTVAVEPSPLWAITYLFLALTLGAIGLAIYSIVKIKKSNQAMLQKESGIAAAKWKSSQPTLEIPESSGRFVKKVKLGWMYAPDRLESWLEKMEQQGYQLHHVGTIGTVFYFVKGEPRRMSYHAEYMSTVESSYFSIYEDAGWLKIFESWSAMEKWVIWCREYKEGEEKPRIYSEGSSHLKRARRMAGLYTVLFLPLLFIYAVNANREFQEFINEGAALSLFGLLPAIAFVLFLSFIYRMWAYYIRLRKNYSVFHR</sequence>
<dbReference type="EMBL" id="CCXS01000001">
    <property type="protein sequence ID" value="CEG21365.1"/>
    <property type="molecule type" value="Genomic_DNA"/>
</dbReference>
<dbReference type="Pfam" id="PF11193">
    <property type="entry name" value="DUF2812"/>
    <property type="match status" value="2"/>
</dbReference>
<dbReference type="AlphaFoldDB" id="A0A098EHV3"/>
<feature type="transmembrane region" description="Helical" evidence="1">
    <location>
        <begin position="149"/>
        <end position="172"/>
    </location>
</feature>
<evidence type="ECO:0000256" key="1">
    <source>
        <dbReference type="SAM" id="Phobius"/>
    </source>
</evidence>
<proteinExistence type="predicted"/>
<keyword evidence="3" id="KW-1185">Reference proteome</keyword>
<keyword evidence="1" id="KW-0472">Membrane</keyword>
<reference evidence="2 3" key="1">
    <citation type="submission" date="2014-09" db="EMBL/GenBank/DDBJ databases">
        <authorList>
            <person name="Urmite Genomes Urmite Genomes"/>
        </authorList>
    </citation>
    <scope>NUCLEOTIDE SEQUENCE [LARGE SCALE GENOMIC DNA]</scope>
    <source>
        <strain evidence="2 3">ES2</strain>
    </source>
</reference>
<dbReference type="STRING" id="1499687.BN1080_00274"/>